<comment type="caution">
    <text evidence="2">The sequence shown here is derived from an EMBL/GenBank/DDBJ whole genome shotgun (WGS) entry which is preliminary data.</text>
</comment>
<dbReference type="Proteomes" id="UP000251314">
    <property type="component" value="Unassembled WGS sequence"/>
</dbReference>
<evidence type="ECO:0000313" key="2">
    <source>
        <dbReference type="EMBL" id="RAW23179.1"/>
    </source>
</evidence>
<dbReference type="OrthoDB" id="114551at2759"/>
<feature type="compositionally biased region" description="Basic and acidic residues" evidence="1">
    <location>
        <begin position="152"/>
        <end position="168"/>
    </location>
</feature>
<dbReference type="AlphaFoldDB" id="A0A329RGF2"/>
<reference evidence="2 3" key="1">
    <citation type="submission" date="2018-01" db="EMBL/GenBank/DDBJ databases">
        <title>Draft genome of the strawberry crown rot pathogen Phytophthora cactorum.</title>
        <authorList>
            <person name="Armitage A.D."/>
            <person name="Lysoe E."/>
            <person name="Nellist C.F."/>
            <person name="Harrison R.J."/>
            <person name="Brurberg M.B."/>
        </authorList>
    </citation>
    <scope>NUCLEOTIDE SEQUENCE [LARGE SCALE GENOMIC DNA]</scope>
    <source>
        <strain evidence="2 3">10300</strain>
    </source>
</reference>
<dbReference type="EMBL" id="MJFZ01001116">
    <property type="protein sequence ID" value="RAW23179.1"/>
    <property type="molecule type" value="Genomic_DNA"/>
</dbReference>
<feature type="compositionally biased region" description="Basic and acidic residues" evidence="1">
    <location>
        <begin position="122"/>
        <end position="132"/>
    </location>
</feature>
<evidence type="ECO:0000256" key="1">
    <source>
        <dbReference type="SAM" id="MobiDB-lite"/>
    </source>
</evidence>
<gene>
    <name evidence="2" type="ORF">PC110_g20386</name>
</gene>
<name>A0A329RGF2_9STRA</name>
<accession>A0A329RGF2</accession>
<keyword evidence="3" id="KW-1185">Reference proteome</keyword>
<organism evidence="2 3">
    <name type="scientific">Phytophthora cactorum</name>
    <dbReference type="NCBI Taxonomy" id="29920"/>
    <lineage>
        <taxon>Eukaryota</taxon>
        <taxon>Sar</taxon>
        <taxon>Stramenopiles</taxon>
        <taxon>Oomycota</taxon>
        <taxon>Peronosporomycetes</taxon>
        <taxon>Peronosporales</taxon>
        <taxon>Peronosporaceae</taxon>
        <taxon>Phytophthora</taxon>
    </lineage>
</organism>
<dbReference type="VEuPathDB" id="FungiDB:PC110_g20386"/>
<proteinExistence type="predicted"/>
<sequence length="342" mass="39096">MRPAINAINRRLLKAFCELELKTPVDQMTNDKLINAIDQILASMINEQIPNVHLIMSQHLRMYLRQKDAKLKCKLLIENLKEQVQLYTDLDATVKINASRLFDVMKTEALKNQQSFDLYQTTRDKPQPRDKATVASSDYRRSPSCNQVSTAGDERRDDKPAFRKRDNVPAHGCLHCKGTHWVSECPTATEEQKKQAHKTFMEQRKGAEPAKMKQFMHEGEKLAPKHVAFNGVVTMPYHLDNGTKYNVIPRRVVNPDVTATRLSKPIDDEFLLGYLTLKALGIDVGEQLAALANKEVVDFDPFESTIPMCFDPPDKKAIITRLWEPIRRTAIVTTERRTSLQL</sequence>
<evidence type="ECO:0000313" key="3">
    <source>
        <dbReference type="Proteomes" id="UP000251314"/>
    </source>
</evidence>
<protein>
    <submittedName>
        <fullName evidence="2">Uncharacterized protein</fullName>
    </submittedName>
</protein>
<feature type="region of interest" description="Disordered" evidence="1">
    <location>
        <begin position="119"/>
        <end position="169"/>
    </location>
</feature>